<dbReference type="SUPFAM" id="SSF50465">
    <property type="entry name" value="EF-Tu/eEF-1alpha/eIF2-gamma C-terminal domain"/>
    <property type="match status" value="1"/>
</dbReference>
<reference evidence="11 12" key="1">
    <citation type="submission" date="2015-11" db="EMBL/GenBank/DDBJ databases">
        <title>Genomic Taxonomy of the Vibrionaceae.</title>
        <authorList>
            <person name="Gomez-Gil B."/>
            <person name="Enciso-Ibarra J."/>
        </authorList>
    </citation>
    <scope>NUCLEOTIDE SEQUENCE [LARGE SCALE GENOMIC DNA]</scope>
    <source>
        <strain evidence="11 12">CAIM 912</strain>
    </source>
</reference>
<keyword evidence="12" id="KW-1185">Reference proteome</keyword>
<keyword evidence="3 9" id="KW-0548">Nucleotidyltransferase</keyword>
<feature type="binding site" evidence="9">
    <location>
        <begin position="110"/>
        <end position="114"/>
    </location>
    <ligand>
        <name>GTP</name>
        <dbReference type="ChEBI" id="CHEBI:37565"/>
    </ligand>
</feature>
<accession>A0A135I3J8</accession>
<keyword evidence="6 9" id="KW-0342">GTP-binding</keyword>
<dbReference type="InterPro" id="IPR041757">
    <property type="entry name" value="CysN_GTP-bd"/>
</dbReference>
<evidence type="ECO:0000256" key="3">
    <source>
        <dbReference type="ARBA" id="ARBA00022695"/>
    </source>
</evidence>
<evidence type="ECO:0000313" key="11">
    <source>
        <dbReference type="EMBL" id="KXF80017.1"/>
    </source>
</evidence>
<dbReference type="EC" id="2.7.7.4" evidence="9"/>
<evidence type="ECO:0000256" key="9">
    <source>
        <dbReference type="HAMAP-Rule" id="MF_00062"/>
    </source>
</evidence>
<dbReference type="InterPro" id="IPR054696">
    <property type="entry name" value="GTP-eEF1A_C"/>
</dbReference>
<dbReference type="OrthoDB" id="9804504at2"/>
<evidence type="ECO:0000256" key="1">
    <source>
        <dbReference type="ARBA" id="ARBA00005048"/>
    </source>
</evidence>
<dbReference type="InterPro" id="IPR009000">
    <property type="entry name" value="Transl_B-barrel_sf"/>
</dbReference>
<gene>
    <name evidence="9" type="primary">cysN</name>
    <name evidence="11" type="ORF">ATN88_13310</name>
</gene>
<dbReference type="Proteomes" id="UP000070529">
    <property type="component" value="Unassembled WGS sequence"/>
</dbReference>
<keyword evidence="4 9" id="KW-0547">Nucleotide-binding</keyword>
<keyword evidence="5 9" id="KW-0067">ATP-binding</keyword>
<evidence type="ECO:0000256" key="8">
    <source>
        <dbReference type="ARBA" id="ARBA00062688"/>
    </source>
</evidence>
<dbReference type="InterPro" id="IPR009001">
    <property type="entry name" value="Transl_elong_EF1A/Init_IF2_C"/>
</dbReference>
<dbReference type="Gene3D" id="2.40.30.10">
    <property type="entry name" value="Translation factors"/>
    <property type="match status" value="2"/>
</dbReference>
<dbReference type="GO" id="GO:0005525">
    <property type="term" value="F:GTP binding"/>
    <property type="evidence" value="ECO:0007669"/>
    <property type="project" value="UniProtKB-UniRule"/>
</dbReference>
<dbReference type="GO" id="GO:0003924">
    <property type="term" value="F:GTPase activity"/>
    <property type="evidence" value="ECO:0007669"/>
    <property type="project" value="InterPro"/>
</dbReference>
<proteinExistence type="inferred from homology"/>
<dbReference type="CDD" id="cd03695">
    <property type="entry name" value="CysN_NodQ_II"/>
    <property type="match status" value="1"/>
</dbReference>
<feature type="binding site" evidence="9">
    <location>
        <begin position="165"/>
        <end position="168"/>
    </location>
    <ligand>
        <name>GTP</name>
        <dbReference type="ChEBI" id="CHEBI:37565"/>
    </ligand>
</feature>
<dbReference type="STRING" id="294935.ATN88_13310"/>
<comment type="subunit">
    <text evidence="8">Heterodimer composed of CysD, the smaller subunit, and CysNC.</text>
</comment>
<dbReference type="Pfam" id="PF00009">
    <property type="entry name" value="GTP_EFTU"/>
    <property type="match status" value="1"/>
</dbReference>
<dbReference type="FunFam" id="2.40.30.10:FF:000027">
    <property type="entry name" value="Sulfate adenylyltransferase subunit 1"/>
    <property type="match status" value="1"/>
</dbReference>
<dbReference type="EMBL" id="LNTY01000058">
    <property type="protein sequence ID" value="KXF80017.1"/>
    <property type="molecule type" value="Genomic_DNA"/>
</dbReference>
<dbReference type="GO" id="GO:0005524">
    <property type="term" value="F:ATP binding"/>
    <property type="evidence" value="ECO:0007669"/>
    <property type="project" value="UniProtKB-KW"/>
</dbReference>
<dbReference type="InterPro" id="IPR050100">
    <property type="entry name" value="TRAFAC_GTPase_members"/>
</dbReference>
<dbReference type="SUPFAM" id="SSF52540">
    <property type="entry name" value="P-loop containing nucleoside triphosphate hydrolases"/>
    <property type="match status" value="1"/>
</dbReference>
<dbReference type="SUPFAM" id="SSF50447">
    <property type="entry name" value="Translation proteins"/>
    <property type="match status" value="1"/>
</dbReference>
<dbReference type="InterPro" id="IPR000795">
    <property type="entry name" value="T_Tr_GTP-bd_dom"/>
</dbReference>
<dbReference type="NCBIfam" id="TIGR02034">
    <property type="entry name" value="CysN"/>
    <property type="match status" value="1"/>
</dbReference>
<dbReference type="InterPro" id="IPR044139">
    <property type="entry name" value="CysN_NoDQ_III"/>
</dbReference>
<dbReference type="GO" id="GO:0070814">
    <property type="term" value="P:hydrogen sulfide biosynthetic process"/>
    <property type="evidence" value="ECO:0007669"/>
    <property type="project" value="UniProtKB-UniRule"/>
</dbReference>
<protein>
    <recommendedName>
        <fullName evidence="9">Sulfate adenylyltransferase subunit 1</fullName>
        <ecNumber evidence="9">2.7.7.4</ecNumber>
    </recommendedName>
    <alternativeName>
        <fullName evidence="9">ATP-sulfurylase large subunit</fullName>
    </alternativeName>
    <alternativeName>
        <fullName evidence="9">Sulfate adenylate transferase</fullName>
        <shortName evidence="9">SAT</shortName>
    </alternativeName>
</protein>
<dbReference type="PANTHER" id="PTHR23115">
    <property type="entry name" value="TRANSLATION FACTOR"/>
    <property type="match status" value="1"/>
</dbReference>
<dbReference type="Pfam" id="PF22594">
    <property type="entry name" value="GTP-eEF1A_C"/>
    <property type="match status" value="1"/>
</dbReference>
<evidence type="ECO:0000256" key="7">
    <source>
        <dbReference type="ARBA" id="ARBA00055271"/>
    </source>
</evidence>
<evidence type="ECO:0000313" key="12">
    <source>
        <dbReference type="Proteomes" id="UP000070529"/>
    </source>
</evidence>
<name>A0A135I3J8_9GAMM</name>
<organism evidence="11 12">
    <name type="scientific">Enterovibrio coralii</name>
    <dbReference type="NCBI Taxonomy" id="294935"/>
    <lineage>
        <taxon>Bacteria</taxon>
        <taxon>Pseudomonadati</taxon>
        <taxon>Pseudomonadota</taxon>
        <taxon>Gammaproteobacteria</taxon>
        <taxon>Vibrionales</taxon>
        <taxon>Vibrionaceae</taxon>
        <taxon>Enterovibrio</taxon>
    </lineage>
</organism>
<dbReference type="CDD" id="cd04095">
    <property type="entry name" value="CysN_NoDQ_III"/>
    <property type="match status" value="1"/>
</dbReference>
<dbReference type="RefSeq" id="WP_067419660.1">
    <property type="nucleotide sequence ID" value="NZ_LNTY01000058.1"/>
</dbReference>
<sequence>MSHSSALIATDIEAYLHQHENKDLLRLLTCGSVDDGKSTLIGRLLYDTKLIFEDHLSSLHKDNARVGNAGDALDLALLVDGLQSEREQGITIDVAYRYFSTEKRKFIIADCPGHEQYTRNMATGASNCELAIVMVDARKGLLTQTRRHSYIVSKLGIRHVVVAINKMDLVDFDEKVYDAIKADYQAMADHLGIKDVHYVPISALEGDNVVSVSEKMPWYQGESLMALLEGVEISRDQNLEHMRFPVQFVNRPNDGFRGYCGTLASGILRKGDTVVALPSGQQSKVSRIVTYDADLNSVAPNNAITVTLEDEIDISRGDMLAHPDTAPTLSDRFAASLVWMSQDPLKVGHDYDFKFATHSVTGRVSNISHKIDINTFQTQSADALALNEIGLVDLHVNADVAADKYADIRKTGAFIVIDRLSNITVAAGMVEAIHAPTGAGTQRQYSDAEIALNRFIREHYPEWETKPIE</sequence>
<dbReference type="CDD" id="cd04166">
    <property type="entry name" value="CysN_ATPS"/>
    <property type="match status" value="1"/>
</dbReference>
<dbReference type="InterPro" id="IPR027417">
    <property type="entry name" value="P-loop_NTPase"/>
</dbReference>
<comment type="pathway">
    <text evidence="1 9">Sulfur metabolism; hydrogen sulfide biosynthesis; sulfite from sulfate: step 1/3.</text>
</comment>
<dbReference type="FunFam" id="3.40.50.300:FF:000119">
    <property type="entry name" value="Sulfate adenylyltransferase subunit 1"/>
    <property type="match status" value="1"/>
</dbReference>
<dbReference type="UniPathway" id="UPA00140">
    <property type="reaction ID" value="UER00204"/>
</dbReference>
<dbReference type="PROSITE" id="PS00301">
    <property type="entry name" value="G_TR_1"/>
    <property type="match status" value="1"/>
</dbReference>
<dbReference type="AlphaFoldDB" id="A0A135I3J8"/>
<comment type="catalytic activity">
    <reaction evidence="9">
        <text>sulfate + ATP + H(+) = adenosine 5'-phosphosulfate + diphosphate</text>
        <dbReference type="Rhea" id="RHEA:18133"/>
        <dbReference type="ChEBI" id="CHEBI:15378"/>
        <dbReference type="ChEBI" id="CHEBI:16189"/>
        <dbReference type="ChEBI" id="CHEBI:30616"/>
        <dbReference type="ChEBI" id="CHEBI:33019"/>
        <dbReference type="ChEBI" id="CHEBI:58243"/>
        <dbReference type="EC" id="2.7.7.4"/>
    </reaction>
</comment>
<dbReference type="Gene3D" id="3.40.50.300">
    <property type="entry name" value="P-loop containing nucleotide triphosphate hydrolases"/>
    <property type="match status" value="1"/>
</dbReference>
<evidence type="ECO:0000256" key="5">
    <source>
        <dbReference type="ARBA" id="ARBA00022840"/>
    </source>
</evidence>
<dbReference type="InterPro" id="IPR044138">
    <property type="entry name" value="CysN_II"/>
</dbReference>
<evidence type="ECO:0000256" key="4">
    <source>
        <dbReference type="ARBA" id="ARBA00022741"/>
    </source>
</evidence>
<comment type="caution">
    <text evidence="11">The sequence shown here is derived from an EMBL/GenBank/DDBJ whole genome shotgun (WGS) entry which is preliminary data.</text>
</comment>
<feature type="binding site" evidence="9">
    <location>
        <begin position="31"/>
        <end position="38"/>
    </location>
    <ligand>
        <name>GTP</name>
        <dbReference type="ChEBI" id="CHEBI:37565"/>
    </ligand>
</feature>
<dbReference type="InterPro" id="IPR011779">
    <property type="entry name" value="SO4_adenylTrfase_lsu"/>
</dbReference>
<dbReference type="GO" id="GO:0004781">
    <property type="term" value="F:sulfate adenylyltransferase (ATP) activity"/>
    <property type="evidence" value="ECO:0007669"/>
    <property type="project" value="UniProtKB-UniRule"/>
</dbReference>
<dbReference type="GO" id="GO:0000103">
    <property type="term" value="P:sulfate assimilation"/>
    <property type="evidence" value="ECO:0007669"/>
    <property type="project" value="UniProtKB-UniRule"/>
</dbReference>
<dbReference type="PROSITE" id="PS51722">
    <property type="entry name" value="G_TR_2"/>
    <property type="match status" value="1"/>
</dbReference>
<evidence type="ECO:0000259" key="10">
    <source>
        <dbReference type="PROSITE" id="PS51722"/>
    </source>
</evidence>
<keyword evidence="2 9" id="KW-0808">Transferase</keyword>
<evidence type="ECO:0000256" key="2">
    <source>
        <dbReference type="ARBA" id="ARBA00022679"/>
    </source>
</evidence>
<comment type="similarity">
    <text evidence="9">Belongs to the TRAFAC class translation factor GTPase superfamily. Classic translation factor GTPase family. CysN/NodQ subfamily.</text>
</comment>
<dbReference type="InterPro" id="IPR031157">
    <property type="entry name" value="G_TR_CS"/>
</dbReference>
<dbReference type="PRINTS" id="PR00315">
    <property type="entry name" value="ELONGATNFCT"/>
</dbReference>
<dbReference type="NCBIfam" id="NF003478">
    <property type="entry name" value="PRK05124.1"/>
    <property type="match status" value="1"/>
</dbReference>
<dbReference type="HAMAP" id="MF_00062">
    <property type="entry name" value="Sulf_adenylyltr_sub1"/>
    <property type="match status" value="1"/>
</dbReference>
<feature type="domain" description="Tr-type G" evidence="10">
    <location>
        <begin position="22"/>
        <end position="240"/>
    </location>
</feature>
<evidence type="ECO:0000256" key="6">
    <source>
        <dbReference type="ARBA" id="ARBA00023134"/>
    </source>
</evidence>
<comment type="function">
    <text evidence="7 9">With CysD forms the ATP sulfurylase (ATPS) that catalyzes the adenylation of sulfate producing adenosine 5'-phosphosulfate (APS) and diphosphate, the first enzymatic step in sulfur assimilation pathway. APS synthesis involves the formation of a high-energy phosphoric-sulfuric acid anhydride bond driven by GTP hydrolysis by CysN coupled to ATP hydrolysis by CysD.</text>
</comment>